<dbReference type="Pfam" id="PF13558">
    <property type="entry name" value="SbcC_Walker_B"/>
    <property type="match status" value="1"/>
</dbReference>
<evidence type="ECO:0000313" key="4">
    <source>
        <dbReference type="Proteomes" id="UP000011910"/>
    </source>
</evidence>
<dbReference type="PANTHER" id="PTHR32114">
    <property type="entry name" value="ABC TRANSPORTER ABCH.3"/>
    <property type="match status" value="1"/>
</dbReference>
<dbReference type="EMBL" id="AODQ01000075">
    <property type="protein sequence ID" value="EMR02052.1"/>
    <property type="molecule type" value="Genomic_DNA"/>
</dbReference>
<keyword evidence="4" id="KW-1185">Reference proteome</keyword>
<dbReference type="InterPro" id="IPR038729">
    <property type="entry name" value="Rad50/SbcC_AAA"/>
</dbReference>
<proteinExistence type="predicted"/>
<feature type="coiled-coil region" evidence="1">
    <location>
        <begin position="532"/>
        <end position="659"/>
    </location>
</feature>
<dbReference type="Pfam" id="PF13476">
    <property type="entry name" value="AAA_23"/>
    <property type="match status" value="1"/>
</dbReference>
<evidence type="ECO:0000313" key="3">
    <source>
        <dbReference type="EMBL" id="EMR02052.1"/>
    </source>
</evidence>
<dbReference type="Gene3D" id="3.40.50.300">
    <property type="entry name" value="P-loop containing nucleotide triphosphate hydrolases"/>
    <property type="match status" value="2"/>
</dbReference>
<dbReference type="PANTHER" id="PTHR32114:SF2">
    <property type="entry name" value="ABC TRANSPORTER ABCH.3"/>
    <property type="match status" value="1"/>
</dbReference>
<accession>M7N434</accession>
<organism evidence="3 4">
    <name type="scientific">Cesiribacter andamanensis AMV16</name>
    <dbReference type="NCBI Taxonomy" id="1279009"/>
    <lineage>
        <taxon>Bacteria</taxon>
        <taxon>Pseudomonadati</taxon>
        <taxon>Bacteroidota</taxon>
        <taxon>Cytophagia</taxon>
        <taxon>Cytophagales</taxon>
        <taxon>Cesiribacteraceae</taxon>
        <taxon>Cesiribacter</taxon>
    </lineage>
</organism>
<gene>
    <name evidence="3" type="primary">sbcC</name>
    <name evidence="3" type="ORF">ADICEAN_02798</name>
</gene>
<dbReference type="PATRIC" id="fig|1279009.4.peg.2836"/>
<evidence type="ECO:0000259" key="2">
    <source>
        <dbReference type="Pfam" id="PF13476"/>
    </source>
</evidence>
<dbReference type="OrthoDB" id="9795626at2"/>
<feature type="coiled-coil region" evidence="1">
    <location>
        <begin position="194"/>
        <end position="328"/>
    </location>
</feature>
<dbReference type="RefSeq" id="WP_009196186.1">
    <property type="nucleotide sequence ID" value="NZ_AODQ01000075.1"/>
</dbReference>
<protein>
    <submittedName>
        <fullName evidence="3">Nuclease sbcCD subunit C</fullName>
    </submittedName>
</protein>
<comment type="caution">
    <text evidence="3">The sequence shown here is derived from an EMBL/GenBank/DDBJ whole genome shotgun (WGS) entry which is preliminary data.</text>
</comment>
<feature type="coiled-coil region" evidence="1">
    <location>
        <begin position="812"/>
        <end position="870"/>
    </location>
</feature>
<sequence length="1034" mass="120243">MIPLSLTIEGLYSYRQRQHIDFETLSSNGLFGIFGRVGSGKSSILEALMFVLFDDTERLNKSGDDRYYNMLNLQSRELYIEFIFKAGPENGKKYRAVCKAKRSNNPEKFEEVKIGKDDRRYYEWQGGDWMPLEGLKDASTLLAMEYKHFRQTVIIPQGRFRDFIDQTSGERTKMLKELFQLQQYDLAPQTGRLQKQTEMQLENLRGQLQNMGELSAEALQQLQLEAQQADLRVGSLQHQHDQIYSQDKQLEELRRKWEQIDQTELHLKRLQSNREHWQQRSERLLTYRNAYTHFWERLRQQAALAKELSQKQEELAQLQAKSKAAQAALAATREGYQQSKDKWEKRDEIKASCDDLERILLIKEKEEQLSAKQQQLQRGQQQLAVAETAVKELEKGVKAAETCLHALEDKGLDGTRLTEAHHWHKRCQELQRELQREEESCKELEQLLQGVAQNRRTLINGYEFLLPDHDWELVFTNLGSKCRELEKQLEALQLQKQELAVQQELSRFARQLQQGGSCPLCGSDSHPKPLQVQHMQEALQTCEEALKKHQQENQQMRQLEVHLQQLRQRHELQQQTYQQGQNRLHQLKTRYAQHQGGYAWPEYQEHGLEQLEKLLQEAQQHQQQLKEARLHMRSQRERLEQQQQACEGLRTATQAVEKEWERLQAEHQTLSAQVHETRQGWLKLEVAKLQGSLQRGRQQYQDAIRGYELAQQALQQAEQQYNQLQGSLGAQQRHVAQLQQKCQQEQQELEQLCRTHGFISLEAIKEILRLRLDVEKEQEAIDAYYQELNTTSSTLEHLKLQTDGQQYQAAAHRELQQQLSGLTRELEAARKEKITKERAADEMQKQLEKQADLLKKSEALEIRLANLKELSGLFRGSGFVDWVSTMHLQDLCRAANERFFKLTSNSLSLELNESNNFIVRDHLNAGKTRLLKTLSGGQSFQAALCLALAMAENVKSLNGADQSFFFLDEGFGSLDKESLRIVFDTLKSLRQENRIVGIISHVEELQQEIDLYLNVENTEETGSVVACSWQGADA</sequence>
<dbReference type="Proteomes" id="UP000011910">
    <property type="component" value="Unassembled WGS sequence"/>
</dbReference>
<feature type="coiled-coil region" evidence="1">
    <location>
        <begin position="362"/>
        <end position="505"/>
    </location>
</feature>
<dbReference type="STRING" id="1279009.ADICEAN_02798"/>
<dbReference type="SUPFAM" id="SSF52540">
    <property type="entry name" value="P-loop containing nucleoside triphosphate hydrolases"/>
    <property type="match status" value="2"/>
</dbReference>
<evidence type="ECO:0000256" key="1">
    <source>
        <dbReference type="SAM" id="Coils"/>
    </source>
</evidence>
<name>M7N434_9BACT</name>
<keyword evidence="1" id="KW-0175">Coiled coil</keyword>
<feature type="domain" description="Rad50/SbcC-type AAA" evidence="2">
    <location>
        <begin position="5"/>
        <end position="262"/>
    </location>
</feature>
<dbReference type="AlphaFoldDB" id="M7N434"/>
<reference evidence="3 4" key="1">
    <citation type="journal article" date="2013" name="Genome Announc.">
        <title>Draft Genome Sequence of Cesiribacter andamanensis Strain AMV16T, Isolated from a Soil Sample from a Mud Volcano in the Andaman Islands, India.</title>
        <authorList>
            <person name="Shivaji S."/>
            <person name="Ara S."/>
            <person name="Begum Z."/>
            <person name="Srinivas T.N."/>
            <person name="Singh A."/>
            <person name="Kumar Pinnaka A."/>
        </authorList>
    </citation>
    <scope>NUCLEOTIDE SEQUENCE [LARGE SCALE GENOMIC DNA]</scope>
    <source>
        <strain evidence="3 4">AMV16</strain>
    </source>
</reference>
<feature type="coiled-coil region" evidence="1">
    <location>
        <begin position="700"/>
        <end position="787"/>
    </location>
</feature>
<dbReference type="eggNOG" id="COG0419">
    <property type="taxonomic scope" value="Bacteria"/>
</dbReference>
<dbReference type="InterPro" id="IPR027417">
    <property type="entry name" value="P-loop_NTPase"/>
</dbReference>